<evidence type="ECO:0000313" key="5">
    <source>
        <dbReference type="Proteomes" id="UP001205998"/>
    </source>
</evidence>
<feature type="domain" description="6-phosphofructo-2-kinase" evidence="3">
    <location>
        <begin position="48"/>
        <end position="84"/>
    </location>
</feature>
<dbReference type="GO" id="GO:0005524">
    <property type="term" value="F:ATP binding"/>
    <property type="evidence" value="ECO:0007669"/>
    <property type="project" value="UniProtKB-KW"/>
</dbReference>
<proteinExistence type="predicted"/>
<dbReference type="Proteomes" id="UP001205998">
    <property type="component" value="Unassembled WGS sequence"/>
</dbReference>
<protein>
    <submittedName>
        <fullName evidence="4">6-phosphofructo-2-kinase/fructose-2, 6-bisphosphatase 4 isoform X1</fullName>
    </submittedName>
</protein>
<evidence type="ECO:0000259" key="3">
    <source>
        <dbReference type="Pfam" id="PF01591"/>
    </source>
</evidence>
<dbReference type="FunFam" id="3.40.50.300:FF:006182">
    <property type="entry name" value="6-phosphofructo-2-kinase/fructose-2,6-biphosphatase 2b"/>
    <property type="match status" value="1"/>
</dbReference>
<dbReference type="GO" id="GO:0004331">
    <property type="term" value="F:fructose-2,6-bisphosphate 2-phosphatase activity"/>
    <property type="evidence" value="ECO:0007669"/>
    <property type="project" value="TreeGrafter"/>
</dbReference>
<accession>A0AAD5B791</accession>
<dbReference type="InterPro" id="IPR013079">
    <property type="entry name" value="6Phosfructo_kin"/>
</dbReference>
<dbReference type="SUPFAM" id="SSF52540">
    <property type="entry name" value="P-loop containing nucleoside triphosphate hydrolases"/>
    <property type="match status" value="1"/>
</dbReference>
<dbReference type="PANTHER" id="PTHR10606:SF14">
    <property type="entry name" value="6-PHOSPHOFRUCTO-2-KINASE_FRUCTOSE-2,6-BISPHOSPHATASE 4"/>
    <property type="match status" value="1"/>
</dbReference>
<dbReference type="AlphaFoldDB" id="A0AAD5B791"/>
<dbReference type="InterPro" id="IPR003094">
    <property type="entry name" value="6Pfruct_kin"/>
</dbReference>
<evidence type="ECO:0000256" key="2">
    <source>
        <dbReference type="ARBA" id="ARBA00022840"/>
    </source>
</evidence>
<keyword evidence="5" id="KW-1185">Reference proteome</keyword>
<keyword evidence="2" id="KW-0067">ATP-binding</keyword>
<keyword evidence="1" id="KW-0547">Nucleotide-binding</keyword>
<comment type="caution">
    <text evidence="4">The sequence shown here is derived from an EMBL/GenBank/DDBJ whole genome shotgun (WGS) entry which is preliminary data.</text>
</comment>
<feature type="non-terminal residue" evidence="4">
    <location>
        <position position="84"/>
    </location>
</feature>
<evidence type="ECO:0000313" key="4">
    <source>
        <dbReference type="EMBL" id="KAI5629929.1"/>
    </source>
</evidence>
<dbReference type="PANTHER" id="PTHR10606">
    <property type="entry name" value="6-PHOSPHOFRUCTO-2-KINASE/FRUCTOSE-2,6-BISPHOSPHATASE"/>
    <property type="match status" value="1"/>
</dbReference>
<dbReference type="GO" id="GO:0005829">
    <property type="term" value="C:cytosol"/>
    <property type="evidence" value="ECO:0007669"/>
    <property type="project" value="TreeGrafter"/>
</dbReference>
<dbReference type="InterPro" id="IPR027417">
    <property type="entry name" value="P-loop_NTPase"/>
</dbReference>
<dbReference type="Pfam" id="PF01591">
    <property type="entry name" value="6PF2K"/>
    <property type="match status" value="1"/>
</dbReference>
<dbReference type="GO" id="GO:0003873">
    <property type="term" value="F:6-phosphofructo-2-kinase activity"/>
    <property type="evidence" value="ECO:0007669"/>
    <property type="project" value="InterPro"/>
</dbReference>
<reference evidence="4" key="1">
    <citation type="submission" date="2018-07" db="EMBL/GenBank/DDBJ databases">
        <title>Comparative genomics of catfishes provides insights into carnivory and benthic adaptation.</title>
        <authorList>
            <person name="Zhang Y."/>
            <person name="Wang D."/>
            <person name="Peng Z."/>
            <person name="Zheng S."/>
            <person name="Shao F."/>
            <person name="Tao W."/>
        </authorList>
    </citation>
    <scope>NUCLEOTIDE SEQUENCE</scope>
    <source>
        <strain evidence="4">Chongqing</strain>
    </source>
</reference>
<organism evidence="4 5">
    <name type="scientific">Silurus asotus</name>
    <name type="common">Amur catfish</name>
    <name type="synonym">Parasilurus asotus</name>
    <dbReference type="NCBI Taxonomy" id="30991"/>
    <lineage>
        <taxon>Eukaryota</taxon>
        <taxon>Metazoa</taxon>
        <taxon>Chordata</taxon>
        <taxon>Craniata</taxon>
        <taxon>Vertebrata</taxon>
        <taxon>Euteleostomi</taxon>
        <taxon>Actinopterygii</taxon>
        <taxon>Neopterygii</taxon>
        <taxon>Teleostei</taxon>
        <taxon>Ostariophysi</taxon>
        <taxon>Siluriformes</taxon>
        <taxon>Siluridae</taxon>
        <taxon>Silurus</taxon>
    </lineage>
</organism>
<gene>
    <name evidence="4" type="ORF">C0J50_10391</name>
</gene>
<dbReference type="GO" id="GO:0006003">
    <property type="term" value="P:fructose 2,6-bisphosphate metabolic process"/>
    <property type="evidence" value="ECO:0007669"/>
    <property type="project" value="InterPro"/>
</dbReference>
<dbReference type="GO" id="GO:0006000">
    <property type="term" value="P:fructose metabolic process"/>
    <property type="evidence" value="ECO:0007669"/>
    <property type="project" value="InterPro"/>
</dbReference>
<dbReference type="Gene3D" id="3.40.50.300">
    <property type="entry name" value="P-loop containing nucleotide triphosphate hydrolases"/>
    <property type="match status" value="1"/>
</dbReference>
<dbReference type="EMBL" id="MU532298">
    <property type="protein sequence ID" value="KAI5629929.1"/>
    <property type="molecule type" value="Genomic_DNA"/>
</dbReference>
<sequence length="84" mass="9723">MKTKEFAKQACGRLMWEKCLKMMRRFLKSVSIRANRPPMKKIPLGFCMTNCPTLIVTVGLPARGKTYISKKLTRYLNWIGVLTK</sequence>
<evidence type="ECO:0000256" key="1">
    <source>
        <dbReference type="ARBA" id="ARBA00022741"/>
    </source>
</evidence>
<name>A0AAD5B791_SILAS</name>